<dbReference type="EMBL" id="KB456265">
    <property type="protein sequence ID" value="EMF12015.1"/>
    <property type="molecule type" value="Genomic_DNA"/>
</dbReference>
<dbReference type="OrthoDB" id="952271at2759"/>
<dbReference type="Proteomes" id="UP000016931">
    <property type="component" value="Unassembled WGS sequence"/>
</dbReference>
<dbReference type="InterPro" id="IPR011765">
    <property type="entry name" value="Pept_M16_N"/>
</dbReference>
<evidence type="ECO:0000259" key="9">
    <source>
        <dbReference type="Pfam" id="PF16187"/>
    </source>
</evidence>
<dbReference type="InterPro" id="IPR011249">
    <property type="entry name" value="Metalloenz_LuxS/M16"/>
</dbReference>
<evidence type="ECO:0000256" key="3">
    <source>
        <dbReference type="ARBA" id="ARBA00022723"/>
    </source>
</evidence>
<dbReference type="InterPro" id="IPR054734">
    <property type="entry name" value="PqqF-like_C_4"/>
</dbReference>
<keyword evidence="5" id="KW-0862">Zinc</keyword>
<evidence type="ECO:0000259" key="8">
    <source>
        <dbReference type="Pfam" id="PF05193"/>
    </source>
</evidence>
<dbReference type="GeneID" id="27902923"/>
<dbReference type="GO" id="GO:0004222">
    <property type="term" value="F:metalloendopeptidase activity"/>
    <property type="evidence" value="ECO:0007669"/>
    <property type="project" value="TreeGrafter"/>
</dbReference>
<feature type="domain" description="Peptidase M16 middle/third" evidence="9">
    <location>
        <begin position="415"/>
        <end position="704"/>
    </location>
</feature>
<evidence type="ECO:0000256" key="4">
    <source>
        <dbReference type="ARBA" id="ARBA00022801"/>
    </source>
</evidence>
<dbReference type="GO" id="GO:0051603">
    <property type="term" value="P:proteolysis involved in protein catabolic process"/>
    <property type="evidence" value="ECO:0007669"/>
    <property type="project" value="TreeGrafter"/>
</dbReference>
<dbReference type="AlphaFoldDB" id="N1QJN5"/>
<proteinExistence type="inferred from homology"/>
<dbReference type="eggNOG" id="KOG0959">
    <property type="taxonomic scope" value="Eukaryota"/>
</dbReference>
<dbReference type="Pfam" id="PF22456">
    <property type="entry name" value="PqqF-like_C_4"/>
    <property type="match status" value="1"/>
</dbReference>
<dbReference type="InterPro" id="IPR007863">
    <property type="entry name" value="Peptidase_M16_C"/>
</dbReference>
<dbReference type="Pfam" id="PF16187">
    <property type="entry name" value="Peptidase_M16_M"/>
    <property type="match status" value="1"/>
</dbReference>
<dbReference type="PANTHER" id="PTHR43690:SF18">
    <property type="entry name" value="INSULIN-DEGRADING ENZYME-RELATED"/>
    <property type="match status" value="1"/>
</dbReference>
<dbReference type="Gene3D" id="3.30.830.10">
    <property type="entry name" value="Metalloenzyme, LuxS/M16 peptidase-like"/>
    <property type="match status" value="4"/>
</dbReference>
<evidence type="ECO:0000256" key="2">
    <source>
        <dbReference type="ARBA" id="ARBA00022670"/>
    </source>
</evidence>
<feature type="domain" description="Coenzyme PQQ synthesis protein F-like C-terminal lobe" evidence="10">
    <location>
        <begin position="810"/>
        <end position="908"/>
    </location>
</feature>
<dbReference type="OMA" id="LQSDCWR"/>
<organism evidence="11 12">
    <name type="scientific">Sphaerulina musiva (strain SO2202)</name>
    <name type="common">Poplar stem canker fungus</name>
    <name type="synonym">Septoria musiva</name>
    <dbReference type="NCBI Taxonomy" id="692275"/>
    <lineage>
        <taxon>Eukaryota</taxon>
        <taxon>Fungi</taxon>
        <taxon>Dikarya</taxon>
        <taxon>Ascomycota</taxon>
        <taxon>Pezizomycotina</taxon>
        <taxon>Dothideomycetes</taxon>
        <taxon>Dothideomycetidae</taxon>
        <taxon>Mycosphaerellales</taxon>
        <taxon>Mycosphaerellaceae</taxon>
        <taxon>Sphaerulina</taxon>
    </lineage>
</organism>
<name>N1QJN5_SPHMS</name>
<evidence type="ECO:0000256" key="1">
    <source>
        <dbReference type="ARBA" id="ARBA00007261"/>
    </source>
</evidence>
<evidence type="ECO:0000313" key="12">
    <source>
        <dbReference type="Proteomes" id="UP000016931"/>
    </source>
</evidence>
<dbReference type="Pfam" id="PF00675">
    <property type="entry name" value="Peptidase_M16"/>
    <property type="match status" value="1"/>
</dbReference>
<dbReference type="MEROPS" id="M16.008"/>
<dbReference type="GO" id="GO:0005739">
    <property type="term" value="C:mitochondrion"/>
    <property type="evidence" value="ECO:0007669"/>
    <property type="project" value="TreeGrafter"/>
</dbReference>
<dbReference type="InterPro" id="IPR032632">
    <property type="entry name" value="Peptidase_M16_M"/>
</dbReference>
<sequence length="1120" mass="127791">MNAETVLHSRPEGTRRLADKLEKPLLDNRSYRVIELPNKLEALLIHDPDTDKASAAMDVNVGSLSDPEDMQGMAHAVEHLLFMGTEKYPGENDYNSYLTRYGGMSNAFTAGTSTNYYFELSASSKSNSTKSSANTSKSSLLSVPKEEAPLYGALDRFAQFFVKPLFREDCLERELRAVDSENKKNLQADNWRMMQLTKSTAGKEHPYHLFSTGNYKTLHDDPLARGVKIRDEFMKFYQKNYSANRMKLCVIGRENLDELQQWIEELFLNVPNQDLPKLRWDNVPALTEKELCTQIFAKPVMDQRMMDLSFPYPDEEDLYESMPGRYLGHLIGHEGPGSILAYLKAKGWVTELSAGSSSVCPGTAFFSVGIRMTPQGLENYRDIIKTIFQYIAMLKSEPPHEWITQETAKLAEIEFRFKQKSPASATCSHMSGVMQKPLPREWLLSGQYLIRKYDPEAIIRGLSALRADNFRFTISAQDFKGDMANFDQKEQWYGTEYKLEKIPRDFLQELEAVAQGPHLAELHLPAKNEFIPQRLDVEKKEVASPALTPKLIRNDSNVRLWWKKDDQFWVPKANVYVCLRCPIGYMSAYTVALSSLFKDLVDDSLTEYAYDAELAGLSYDLMRVTTAFEVQVSGYNDKMHVLLEKVLITMRDLEVKDDRFEILKERMMRVYQNFELQEPFRTIGRYTYQLSKERTFSPSELLAELPNITADDLRKFIPSLMRQMHIEIMAHGNVYKEDALRIADMVEKTLKPHPLPPSQWESQRYIELPEGTNFAWQKILKNPNNVNHCLDYSIFVGEASNRQTRAKLLLLDQMLHEPVFDTLRTQEQLGYIVNGSMTILGNNTAFRFLIQSERDCEYLLKRADIFLARFETTLKEMTDKEFEEHRVGIINKRLEKLRNLTQESGRLWHHVVSEVFDFELVYRDVEVLETLTKNDILEMYAKRFSPHSPARSTFATQLVAQSSPADIAAKTTDSEKCEKLADQVLAMLAQGGLQVEPADRTKLVTELEKIDVSTGDVQSILNSIGIWLLAVGLNEESTKMVLAQGAQALPQLLPAAGIIPATEATKEPNGSNEHVDTSGVPEIKRVLVEDVKAWKAGLPLAPIPLPVKDISEFEELEPKL</sequence>
<keyword evidence="4" id="KW-0378">Hydrolase</keyword>
<evidence type="ECO:0000256" key="5">
    <source>
        <dbReference type="ARBA" id="ARBA00022833"/>
    </source>
</evidence>
<evidence type="ECO:0000259" key="7">
    <source>
        <dbReference type="Pfam" id="PF00675"/>
    </source>
</evidence>
<dbReference type="GO" id="GO:0046872">
    <property type="term" value="F:metal ion binding"/>
    <property type="evidence" value="ECO:0007669"/>
    <property type="project" value="UniProtKB-KW"/>
</dbReference>
<dbReference type="SUPFAM" id="SSF63411">
    <property type="entry name" value="LuxS/MPP-like metallohydrolase"/>
    <property type="match status" value="4"/>
</dbReference>
<dbReference type="GO" id="GO:0043171">
    <property type="term" value="P:peptide catabolic process"/>
    <property type="evidence" value="ECO:0007669"/>
    <property type="project" value="TreeGrafter"/>
</dbReference>
<keyword evidence="6" id="KW-0482">Metalloprotease</keyword>
<keyword evidence="3" id="KW-0479">Metal-binding</keyword>
<keyword evidence="12" id="KW-1185">Reference proteome</keyword>
<feature type="domain" description="Peptidase M16 N-terminal" evidence="7">
    <location>
        <begin position="43"/>
        <end position="202"/>
    </location>
</feature>
<dbReference type="GO" id="GO:0005829">
    <property type="term" value="C:cytosol"/>
    <property type="evidence" value="ECO:0007669"/>
    <property type="project" value="TreeGrafter"/>
</dbReference>
<dbReference type="RefSeq" id="XP_016760136.1">
    <property type="nucleotide sequence ID" value="XM_016905786.1"/>
</dbReference>
<dbReference type="STRING" id="692275.N1QJN5"/>
<feature type="domain" description="Peptidase M16 C-terminal" evidence="8">
    <location>
        <begin position="230"/>
        <end position="406"/>
    </location>
</feature>
<evidence type="ECO:0000256" key="6">
    <source>
        <dbReference type="ARBA" id="ARBA00023049"/>
    </source>
</evidence>
<protein>
    <submittedName>
        <fullName evidence="11">A-factor-processing enzyme</fullName>
    </submittedName>
</protein>
<dbReference type="FunFam" id="3.30.830.10:FF:000005">
    <property type="entry name" value="nardilysin isoform X1"/>
    <property type="match status" value="1"/>
</dbReference>
<keyword evidence="2" id="KW-0645">Protease</keyword>
<comment type="similarity">
    <text evidence="1">Belongs to the peptidase M16 family.</text>
</comment>
<evidence type="ECO:0000313" key="11">
    <source>
        <dbReference type="EMBL" id="EMF12015.1"/>
    </source>
</evidence>
<dbReference type="FunFam" id="3.30.830.10:FF:000003">
    <property type="entry name" value="Insulin-degrading enzyme"/>
    <property type="match status" value="1"/>
</dbReference>
<dbReference type="PANTHER" id="PTHR43690">
    <property type="entry name" value="NARDILYSIN"/>
    <property type="match status" value="1"/>
</dbReference>
<dbReference type="FunFam" id="3.30.830.10:FF:000004">
    <property type="entry name" value="Putative insulin-degrading enzyme"/>
    <property type="match status" value="1"/>
</dbReference>
<accession>N1QJN5</accession>
<dbReference type="InterPro" id="IPR050626">
    <property type="entry name" value="Peptidase_M16"/>
</dbReference>
<dbReference type="Pfam" id="PF05193">
    <property type="entry name" value="Peptidase_M16_C"/>
    <property type="match status" value="1"/>
</dbReference>
<gene>
    <name evidence="11" type="ORF">SEPMUDRAFT_149815</name>
</gene>
<evidence type="ECO:0000259" key="10">
    <source>
        <dbReference type="Pfam" id="PF22456"/>
    </source>
</evidence>
<dbReference type="HOGENOM" id="CLU_004639_1_2_1"/>
<reference evidence="11 12" key="1">
    <citation type="journal article" date="2012" name="PLoS Pathog.">
        <title>Diverse lifestyles and strategies of plant pathogenesis encoded in the genomes of eighteen Dothideomycetes fungi.</title>
        <authorList>
            <person name="Ohm R.A."/>
            <person name="Feau N."/>
            <person name="Henrissat B."/>
            <person name="Schoch C.L."/>
            <person name="Horwitz B.A."/>
            <person name="Barry K.W."/>
            <person name="Condon B.J."/>
            <person name="Copeland A.C."/>
            <person name="Dhillon B."/>
            <person name="Glaser F."/>
            <person name="Hesse C.N."/>
            <person name="Kosti I."/>
            <person name="LaButti K."/>
            <person name="Lindquist E.A."/>
            <person name="Lucas S."/>
            <person name="Salamov A.A."/>
            <person name="Bradshaw R.E."/>
            <person name="Ciuffetti L."/>
            <person name="Hamelin R.C."/>
            <person name="Kema G.H.J."/>
            <person name="Lawrence C."/>
            <person name="Scott J.A."/>
            <person name="Spatafora J.W."/>
            <person name="Turgeon B.G."/>
            <person name="de Wit P.J.G.M."/>
            <person name="Zhong S."/>
            <person name="Goodwin S.B."/>
            <person name="Grigoriev I.V."/>
        </authorList>
    </citation>
    <scope>NUCLEOTIDE SEQUENCE [LARGE SCALE GENOMIC DNA]</scope>
    <source>
        <strain evidence="11 12">SO2202</strain>
    </source>
</reference>